<dbReference type="OrthoDB" id="545169at2759"/>
<feature type="region of interest" description="Disordered" evidence="1">
    <location>
        <begin position="485"/>
        <end position="664"/>
    </location>
</feature>
<keyword evidence="4" id="KW-1185">Reference proteome</keyword>
<dbReference type="EMBL" id="LFRF01000030">
    <property type="protein sequence ID" value="KND88003.1"/>
    <property type="molecule type" value="Genomic_DNA"/>
</dbReference>
<evidence type="ECO:0008006" key="5">
    <source>
        <dbReference type="Google" id="ProtNLM"/>
    </source>
</evidence>
<protein>
    <recommendedName>
        <fullName evidence="5">ER-bound oxygenase mpaB/mpaB'/Rubber oxygenase catalytic domain-containing protein</fullName>
    </recommendedName>
</protein>
<evidence type="ECO:0000313" key="4">
    <source>
        <dbReference type="Proteomes" id="UP000036947"/>
    </source>
</evidence>
<keyword evidence="2" id="KW-0472">Membrane</keyword>
<feature type="compositionally biased region" description="Polar residues" evidence="1">
    <location>
        <begin position="485"/>
        <end position="502"/>
    </location>
</feature>
<reference evidence="3 4" key="1">
    <citation type="journal article" date="2015" name="BMC Genomics">
        <title>The genome of the truffle-parasite Tolypocladium ophioglossoides and the evolution of antifungal peptaibiotics.</title>
        <authorList>
            <person name="Quandt C.A."/>
            <person name="Bushley K.E."/>
            <person name="Spatafora J.W."/>
        </authorList>
    </citation>
    <scope>NUCLEOTIDE SEQUENCE [LARGE SCALE GENOMIC DNA]</scope>
    <source>
        <strain evidence="3 4">CBS 100239</strain>
    </source>
</reference>
<feature type="compositionally biased region" description="Pro residues" evidence="1">
    <location>
        <begin position="570"/>
        <end position="593"/>
    </location>
</feature>
<feature type="compositionally biased region" description="Low complexity" evidence="1">
    <location>
        <begin position="558"/>
        <end position="569"/>
    </location>
</feature>
<sequence>RPPFSPPLAESKSTCPSPCEDLDYRPSAQGIVTLETAVLDLDTPHCVGDATAAVMANITSSAPPGYGNGSLKIPEPLSWGAVALGLAFVACATACSLLRFRRLNDIRSRYKFPDRASLSRMTHADAQAIAYNVSSFEFPLFYDLALRYALFKTYAIENIAKLLFSASDLAKYNHAPKSFVLFPPSSPLLHMAVARMNHLHAPYIKSKGILNQDLLYVLNTAMVEPIRFMRLYEWRSLTEMEVAAQAMLWKCVGDMMGIDYAEQLGKNEWNDSIEFMEDLTRWGCKYEDSYMLPLLEVRHLGTVLMDLLLSAYPKTMRPLGYQMLLVLFDFPKPGVAILALTYVLLLSRQIFVRYLALPRFYPMRYVADPDPKTGRMHHTHYLREPWYTPATLWARWGPVAWVTRAAGGMIPGDGGAEMKPEGFLFEELGPRCKMGKGLEETALMEEQAKVVATRTGDKITTRDCKNYLLWLVRLDLGATVVSSKTPTIPVYSSSPINASKASGVTPHTKPPEGSRPNQETPETRTAPSGQQTYPPAKPGAVPSLPVQTAAPQPFASIQPTPTSSTQTGSPPAPQPGAVPVPPRGVKYMPPPPKAGESGQHAQPPQTTTMPMPPQMSYKQPIASQPIQGRSSTTTAVPATQIGGPYPTSLQEQNPASYSHPPGYQQNVLASEFNSYQRAAHHASVDRDSRMMPSFGQDGEPGVWDSAKKWAAAAGESLAAAENEVWKRINKD</sequence>
<feature type="compositionally biased region" description="Polar residues" evidence="1">
    <location>
        <begin position="621"/>
        <end position="637"/>
    </location>
</feature>
<keyword evidence="2" id="KW-1133">Transmembrane helix</keyword>
<dbReference type="InterPro" id="IPR046366">
    <property type="entry name" value="MPAB"/>
</dbReference>
<organism evidence="3 4">
    <name type="scientific">Tolypocladium ophioglossoides (strain CBS 100239)</name>
    <name type="common">Snaketongue truffleclub</name>
    <name type="synonym">Elaphocordyceps ophioglossoides</name>
    <dbReference type="NCBI Taxonomy" id="1163406"/>
    <lineage>
        <taxon>Eukaryota</taxon>
        <taxon>Fungi</taxon>
        <taxon>Dikarya</taxon>
        <taxon>Ascomycota</taxon>
        <taxon>Pezizomycotina</taxon>
        <taxon>Sordariomycetes</taxon>
        <taxon>Hypocreomycetidae</taxon>
        <taxon>Hypocreales</taxon>
        <taxon>Ophiocordycipitaceae</taxon>
        <taxon>Tolypocladium</taxon>
    </lineage>
</organism>
<name>A0A0L0N1K8_TOLOC</name>
<dbReference type="Proteomes" id="UP000036947">
    <property type="component" value="Unassembled WGS sequence"/>
</dbReference>
<evidence type="ECO:0000256" key="1">
    <source>
        <dbReference type="SAM" id="MobiDB-lite"/>
    </source>
</evidence>
<keyword evidence="2" id="KW-0812">Transmembrane</keyword>
<evidence type="ECO:0000256" key="2">
    <source>
        <dbReference type="SAM" id="Phobius"/>
    </source>
</evidence>
<accession>A0A0L0N1K8</accession>
<dbReference type="STRING" id="1163406.A0A0L0N1K8"/>
<feature type="compositionally biased region" description="Polar residues" evidence="1">
    <location>
        <begin position="515"/>
        <end position="533"/>
    </location>
</feature>
<feature type="transmembrane region" description="Helical" evidence="2">
    <location>
        <begin position="333"/>
        <end position="356"/>
    </location>
</feature>
<dbReference type="PANTHER" id="PTHR36124:SF1">
    <property type="entry name" value="ER-BOUND OXYGENASE MPAB_MPAB'_RUBBER OXYGENASE CATALYTIC DOMAIN-CONTAINING PROTEIN"/>
    <property type="match status" value="1"/>
</dbReference>
<dbReference type="GO" id="GO:0016491">
    <property type="term" value="F:oxidoreductase activity"/>
    <property type="evidence" value="ECO:0007669"/>
    <property type="project" value="InterPro"/>
</dbReference>
<feature type="non-terminal residue" evidence="3">
    <location>
        <position position="1"/>
    </location>
</feature>
<dbReference type="PANTHER" id="PTHR36124">
    <property type="match status" value="1"/>
</dbReference>
<comment type="caution">
    <text evidence="3">The sequence shown here is derived from an EMBL/GenBank/DDBJ whole genome shotgun (WGS) entry which is preliminary data.</text>
</comment>
<feature type="compositionally biased region" description="Polar residues" evidence="1">
    <location>
        <begin position="647"/>
        <end position="656"/>
    </location>
</feature>
<proteinExistence type="predicted"/>
<gene>
    <name evidence="3" type="ORF">TOPH_07382</name>
</gene>
<feature type="region of interest" description="Disordered" evidence="1">
    <location>
        <begin position="679"/>
        <end position="702"/>
    </location>
</feature>
<evidence type="ECO:0000313" key="3">
    <source>
        <dbReference type="EMBL" id="KND88003.1"/>
    </source>
</evidence>
<feature type="transmembrane region" description="Helical" evidence="2">
    <location>
        <begin position="77"/>
        <end position="100"/>
    </location>
</feature>
<dbReference type="AlphaFoldDB" id="A0A0L0N1K8"/>